<organism evidence="2 3">
    <name type="scientific">Prorocentrum cordatum</name>
    <dbReference type="NCBI Taxonomy" id="2364126"/>
    <lineage>
        <taxon>Eukaryota</taxon>
        <taxon>Sar</taxon>
        <taxon>Alveolata</taxon>
        <taxon>Dinophyceae</taxon>
        <taxon>Prorocentrales</taxon>
        <taxon>Prorocentraceae</taxon>
        <taxon>Prorocentrum</taxon>
    </lineage>
</organism>
<keyword evidence="3" id="KW-1185">Reference proteome</keyword>
<feature type="region of interest" description="Disordered" evidence="1">
    <location>
        <begin position="689"/>
        <end position="709"/>
    </location>
</feature>
<name>A0ABN9XNY5_9DINO</name>
<evidence type="ECO:0000256" key="1">
    <source>
        <dbReference type="SAM" id="MobiDB-lite"/>
    </source>
</evidence>
<protein>
    <submittedName>
        <fullName evidence="2">Uncharacterized protein</fullName>
    </submittedName>
</protein>
<dbReference type="Proteomes" id="UP001189429">
    <property type="component" value="Unassembled WGS sequence"/>
</dbReference>
<gene>
    <name evidence="2" type="ORF">PCOR1329_LOCUS78530</name>
</gene>
<sequence length="728" mass="78956">MVAPRMTIPKEFMLCPLGHPDKFVRVVGLGLRIQTRDDAPGMDHKSFFALAKFSLWWLPEQHPKHVPPADAGVGQPGRGRRHELLFHAGEGAQKGVPDARVVLSGSTDPRYANLVTVASPFYPGAFRFEGAFWPGHYLAFRPPDTIHMTGTVSEERRRRDRLPTGRLRLHTQAHDHGRGADPALREPGQRGVHQAQRPPRRPRRPHVLPEQHGLPGLEQQGVRRVFRGPSGDYWDFDRKHARVRVRPKAEQLTNRLRRSRRPDDVARAVLCAGEELCEMTPEVVAEALRALAGAPPPDCSPADRRDLRAARARLCSRLPASCETAEQSQAALGEVVSLHGAVCGAAAAAAGLAAPSVAAEAEAEEEAARAVAAADARLRTMVLERLGAAEPRALTPALLAALLTLPLDWVAQHLRQPLLGRLPLPDLLRLVALLGERGGEPGGDGELAGDQQLSPPLRRACSGVAACLSMLRGHSGRTAAILKELMECLLFCPKAASVTAPPSQRLAAGVSARPCGADVFVLSVCTRSAPIYMIAAFLTFVVQNFYEELNTHAVRRGIPSLYAAKALSLQLGPGAAPAVTAVPPAGALRALLKVALGNFLDEAVAHVQRLQCLNNGQVNRGGGNFKPAKRVCHRAWGSRFHLRPFTVVLAWTGTDGSLLKPACASVFHATDNFRSHRVRLRALCRQKWPERNLGPPKPERQARGKPAVAAGWPWPSARRRLIDSFMAT</sequence>
<accession>A0ABN9XNY5</accession>
<feature type="compositionally biased region" description="Basic and acidic residues" evidence="1">
    <location>
        <begin position="172"/>
        <end position="188"/>
    </location>
</feature>
<feature type="region of interest" description="Disordered" evidence="1">
    <location>
        <begin position="149"/>
        <end position="221"/>
    </location>
</feature>
<dbReference type="EMBL" id="CAUYUJ010020960">
    <property type="protein sequence ID" value="CAK0901631.1"/>
    <property type="molecule type" value="Genomic_DNA"/>
</dbReference>
<comment type="caution">
    <text evidence="2">The sequence shown here is derived from an EMBL/GenBank/DDBJ whole genome shotgun (WGS) entry which is preliminary data.</text>
</comment>
<feature type="compositionally biased region" description="Basic and acidic residues" evidence="1">
    <location>
        <begin position="153"/>
        <end position="163"/>
    </location>
</feature>
<evidence type="ECO:0000313" key="3">
    <source>
        <dbReference type="Proteomes" id="UP001189429"/>
    </source>
</evidence>
<reference evidence="2" key="1">
    <citation type="submission" date="2023-10" db="EMBL/GenBank/DDBJ databases">
        <authorList>
            <person name="Chen Y."/>
            <person name="Shah S."/>
            <person name="Dougan E. K."/>
            <person name="Thang M."/>
            <person name="Chan C."/>
        </authorList>
    </citation>
    <scope>NUCLEOTIDE SEQUENCE [LARGE SCALE GENOMIC DNA]</scope>
</reference>
<evidence type="ECO:0000313" key="2">
    <source>
        <dbReference type="EMBL" id="CAK0901631.1"/>
    </source>
</evidence>
<proteinExistence type="predicted"/>